<feature type="signal peptide" evidence="1">
    <location>
        <begin position="1"/>
        <end position="24"/>
    </location>
</feature>
<feature type="chain" id="PRO_5043807383" description="Nodule Cysteine-Rich (NCR) secreted peptide" evidence="1">
    <location>
        <begin position="25"/>
        <end position="81"/>
    </location>
</feature>
<reference evidence="2" key="1">
    <citation type="submission" date="2022-08" db="EMBL/GenBank/DDBJ databases">
        <authorList>
            <person name="Gutierrez-Valencia J."/>
        </authorList>
    </citation>
    <scope>NUCLEOTIDE SEQUENCE</scope>
</reference>
<protein>
    <recommendedName>
        <fullName evidence="4">Nodule Cysteine-Rich (NCR) secreted peptide</fullName>
    </recommendedName>
</protein>
<keyword evidence="1" id="KW-0732">Signal</keyword>
<dbReference type="Proteomes" id="UP001154282">
    <property type="component" value="Unassembled WGS sequence"/>
</dbReference>
<evidence type="ECO:0000313" key="2">
    <source>
        <dbReference type="EMBL" id="CAI0395807.1"/>
    </source>
</evidence>
<comment type="caution">
    <text evidence="2">The sequence shown here is derived from an EMBL/GenBank/DDBJ whole genome shotgun (WGS) entry which is preliminary data.</text>
</comment>
<name>A0AAV0IDW2_9ROSI</name>
<sequence>MEKSYSKFMLYVVLLIFVVSHGNNKQIGAEGRNVSKRCLGPEDCASWGPECHCNMGLHMCVCDVEQSVSPNVNFKGLEEGY</sequence>
<accession>A0AAV0IDW2</accession>
<proteinExistence type="predicted"/>
<gene>
    <name evidence="2" type="ORF">LITE_LOCUS8864</name>
</gene>
<keyword evidence="3" id="KW-1185">Reference proteome</keyword>
<evidence type="ECO:0000256" key="1">
    <source>
        <dbReference type="SAM" id="SignalP"/>
    </source>
</evidence>
<evidence type="ECO:0008006" key="4">
    <source>
        <dbReference type="Google" id="ProtNLM"/>
    </source>
</evidence>
<organism evidence="2 3">
    <name type="scientific">Linum tenue</name>
    <dbReference type="NCBI Taxonomy" id="586396"/>
    <lineage>
        <taxon>Eukaryota</taxon>
        <taxon>Viridiplantae</taxon>
        <taxon>Streptophyta</taxon>
        <taxon>Embryophyta</taxon>
        <taxon>Tracheophyta</taxon>
        <taxon>Spermatophyta</taxon>
        <taxon>Magnoliopsida</taxon>
        <taxon>eudicotyledons</taxon>
        <taxon>Gunneridae</taxon>
        <taxon>Pentapetalae</taxon>
        <taxon>rosids</taxon>
        <taxon>fabids</taxon>
        <taxon>Malpighiales</taxon>
        <taxon>Linaceae</taxon>
        <taxon>Linum</taxon>
    </lineage>
</organism>
<dbReference type="EMBL" id="CAMGYJ010000003">
    <property type="protein sequence ID" value="CAI0395807.1"/>
    <property type="molecule type" value="Genomic_DNA"/>
</dbReference>
<evidence type="ECO:0000313" key="3">
    <source>
        <dbReference type="Proteomes" id="UP001154282"/>
    </source>
</evidence>
<dbReference type="AlphaFoldDB" id="A0AAV0IDW2"/>